<evidence type="ECO:0000313" key="5">
    <source>
        <dbReference type="Proteomes" id="UP000194267"/>
    </source>
</evidence>
<evidence type="ECO:0008006" key="6">
    <source>
        <dbReference type="Google" id="ProtNLM"/>
    </source>
</evidence>
<keyword evidence="3" id="KW-1133">Transmembrane helix</keyword>
<dbReference type="Proteomes" id="UP000194267">
    <property type="component" value="Unassembled WGS sequence"/>
</dbReference>
<feature type="compositionally biased region" description="Basic and acidic residues" evidence="2">
    <location>
        <begin position="1"/>
        <end position="19"/>
    </location>
</feature>
<comment type="caution">
    <text evidence="4">The sequence shown here is derived from an EMBL/GenBank/DDBJ whole genome shotgun (WGS) entry which is preliminary data.</text>
</comment>
<evidence type="ECO:0000313" key="4">
    <source>
        <dbReference type="EMBL" id="OTA40569.1"/>
    </source>
</evidence>
<keyword evidence="3" id="KW-0472">Membrane</keyword>
<sequence>MTTPSRRAEREAAAREPGRRARGNPLRRHWLSGALITAVGAALSCLALELYEAKLELQRALAVQAQVEAELQALREKKRRLTETLERVTSDESMELKAKQMGFTWPDEQVYQTVLPDGD</sequence>
<accession>A0A1Y2T2J8</accession>
<evidence type="ECO:0000256" key="2">
    <source>
        <dbReference type="SAM" id="MobiDB-lite"/>
    </source>
</evidence>
<feature type="transmembrane region" description="Helical" evidence="3">
    <location>
        <begin position="30"/>
        <end position="51"/>
    </location>
</feature>
<evidence type="ECO:0000256" key="3">
    <source>
        <dbReference type="SAM" id="Phobius"/>
    </source>
</evidence>
<keyword evidence="3" id="KW-0812">Transmembrane</keyword>
<evidence type="ECO:0000256" key="1">
    <source>
        <dbReference type="SAM" id="Coils"/>
    </source>
</evidence>
<name>A0A1Y2T2J8_SYMTR</name>
<reference evidence="5" key="1">
    <citation type="submission" date="2016-04" db="EMBL/GenBank/DDBJ databases">
        <authorList>
            <person name="Antunes L.P."/>
            <person name="Martins L.F."/>
            <person name="Pereira R.V."/>
            <person name="Thomas A.M."/>
            <person name="Barbosa D."/>
            <person name="Nascimento L."/>
            <person name="Silva G.M."/>
            <person name="Condomitti G.W."/>
            <person name="Digiampietri L.A."/>
            <person name="Lombardi K.C."/>
            <person name="Ramos P.L."/>
            <person name="Quaggio R.B."/>
            <person name="Oliveira J.C."/>
            <person name="Pascon R.C."/>
            <person name="Cruz J.B."/>
            <person name="Silva A.M."/>
            <person name="Setubal J.C."/>
        </authorList>
    </citation>
    <scope>NUCLEOTIDE SEQUENCE [LARGE SCALE GENOMIC DNA]</scope>
</reference>
<feature type="coiled-coil region" evidence="1">
    <location>
        <begin position="57"/>
        <end position="91"/>
    </location>
</feature>
<proteinExistence type="predicted"/>
<dbReference type="AlphaFoldDB" id="A0A1Y2T2J8"/>
<dbReference type="EMBL" id="LWLV01001517">
    <property type="protein sequence ID" value="OTA40569.1"/>
    <property type="molecule type" value="Genomic_DNA"/>
</dbReference>
<organism evidence="4 5">
    <name type="scientific">Symbiobacterium thermophilum</name>
    <dbReference type="NCBI Taxonomy" id="2734"/>
    <lineage>
        <taxon>Bacteria</taxon>
        <taxon>Bacillati</taxon>
        <taxon>Bacillota</taxon>
        <taxon>Clostridia</taxon>
        <taxon>Eubacteriales</taxon>
        <taxon>Symbiobacteriaceae</taxon>
        <taxon>Symbiobacterium</taxon>
    </lineage>
</organism>
<keyword evidence="1" id="KW-0175">Coiled coil</keyword>
<protein>
    <recommendedName>
        <fullName evidence="6">Cell division protein FtsL</fullName>
    </recommendedName>
</protein>
<gene>
    <name evidence="4" type="ORF">A6D92_15760</name>
</gene>
<feature type="region of interest" description="Disordered" evidence="2">
    <location>
        <begin position="1"/>
        <end position="24"/>
    </location>
</feature>